<reference evidence="2" key="2">
    <citation type="submission" date="2013-05" db="EMBL/GenBank/DDBJ databases">
        <authorList>
            <person name="Carter J.-M."/>
            <person name="Baker S.C."/>
            <person name="Pink R."/>
            <person name="Carter D.R.F."/>
            <person name="Collins A."/>
            <person name="Tomlin J."/>
            <person name="Gibbs M."/>
            <person name="Breuker C.J."/>
        </authorList>
    </citation>
    <scope>NUCLEOTIDE SEQUENCE</scope>
    <source>
        <tissue evidence="2">Ovary</tissue>
    </source>
</reference>
<feature type="non-terminal residue" evidence="2">
    <location>
        <position position="157"/>
    </location>
</feature>
<organism evidence="2">
    <name type="scientific">Pararge aegeria</name>
    <name type="common">speckled wood butterfly</name>
    <dbReference type="NCBI Taxonomy" id="116150"/>
    <lineage>
        <taxon>Eukaryota</taxon>
        <taxon>Metazoa</taxon>
        <taxon>Ecdysozoa</taxon>
        <taxon>Arthropoda</taxon>
        <taxon>Hexapoda</taxon>
        <taxon>Insecta</taxon>
        <taxon>Pterygota</taxon>
        <taxon>Neoptera</taxon>
        <taxon>Endopterygota</taxon>
        <taxon>Lepidoptera</taxon>
        <taxon>Glossata</taxon>
        <taxon>Ditrysia</taxon>
        <taxon>Papilionoidea</taxon>
        <taxon>Nymphalidae</taxon>
        <taxon>Satyrinae</taxon>
        <taxon>Satyrini</taxon>
        <taxon>Parargina</taxon>
        <taxon>Pararge</taxon>
    </lineage>
</organism>
<feature type="region of interest" description="Disordered" evidence="1">
    <location>
        <begin position="137"/>
        <end position="157"/>
    </location>
</feature>
<dbReference type="EMBL" id="GAIX01007078">
    <property type="protein sequence ID" value="JAA85482.1"/>
    <property type="molecule type" value="Transcribed_RNA"/>
</dbReference>
<protein>
    <submittedName>
        <fullName evidence="2">Mediator of RNA polymerase II transcription subunit 11</fullName>
    </submittedName>
</protein>
<feature type="compositionally biased region" description="Polar residues" evidence="1">
    <location>
        <begin position="25"/>
        <end position="34"/>
    </location>
</feature>
<accession>S4PWB5</accession>
<name>S4PWB5_9NEOP</name>
<feature type="region of interest" description="Disordered" evidence="1">
    <location>
        <begin position="22"/>
        <end position="50"/>
    </location>
</feature>
<proteinExistence type="predicted"/>
<feature type="compositionally biased region" description="Basic and acidic residues" evidence="1">
    <location>
        <begin position="145"/>
        <end position="157"/>
    </location>
</feature>
<dbReference type="AlphaFoldDB" id="S4PWB5"/>
<evidence type="ECO:0000256" key="1">
    <source>
        <dbReference type="SAM" id="MobiDB-lite"/>
    </source>
</evidence>
<evidence type="ECO:0000313" key="2">
    <source>
        <dbReference type="EMBL" id="JAA85482.1"/>
    </source>
</evidence>
<feature type="non-terminal residue" evidence="2">
    <location>
        <position position="1"/>
    </location>
</feature>
<reference evidence="2" key="1">
    <citation type="journal article" date="2013" name="BMC Genomics">
        <title>Unscrambling butterfly oogenesis.</title>
        <authorList>
            <person name="Carter J.M."/>
            <person name="Baker S.C."/>
            <person name="Pink R."/>
            <person name="Carter D.R."/>
            <person name="Collins A."/>
            <person name="Tomlin J."/>
            <person name="Gibbs M."/>
            <person name="Breuker C.J."/>
        </authorList>
    </citation>
    <scope>NUCLEOTIDE SEQUENCE</scope>
    <source>
        <tissue evidence="2">Ovary</tissue>
    </source>
</reference>
<sequence length="157" mass="17210">LKEPSLVRLLLNGTDISCILKSDSPVPNTENDNAFDQKEPLTESVVEPEEQVNDSIIEQTDQLKDSLVEQKEEVTEKQPDAEVNGDDFQDAENIIGSEASDLDSSQHDSIAGVSSINTVIEKSFKEKDLSITDAVSEETVNKMSSPEKEVSEVTKSL</sequence>